<proteinExistence type="predicted"/>
<organism evidence="1 2">
    <name type="scientific">Tectimicrobiota bacterium</name>
    <dbReference type="NCBI Taxonomy" id="2528274"/>
    <lineage>
        <taxon>Bacteria</taxon>
        <taxon>Pseudomonadati</taxon>
        <taxon>Nitrospinota/Tectimicrobiota group</taxon>
        <taxon>Candidatus Tectimicrobiota</taxon>
    </lineage>
</organism>
<comment type="caution">
    <text evidence="1">The sequence shown here is derived from an EMBL/GenBank/DDBJ whole genome shotgun (WGS) entry which is preliminary data.</text>
</comment>
<protein>
    <submittedName>
        <fullName evidence="1">Uncharacterized protein</fullName>
    </submittedName>
</protein>
<accession>A0A932FW29</accession>
<dbReference type="EMBL" id="JACPRF010000128">
    <property type="protein sequence ID" value="MBI2876058.1"/>
    <property type="molecule type" value="Genomic_DNA"/>
</dbReference>
<dbReference type="AlphaFoldDB" id="A0A932FW29"/>
<reference evidence="1" key="1">
    <citation type="submission" date="2020-07" db="EMBL/GenBank/DDBJ databases">
        <title>Huge and variable diversity of episymbiotic CPR bacteria and DPANN archaea in groundwater ecosystems.</title>
        <authorList>
            <person name="He C.Y."/>
            <person name="Keren R."/>
            <person name="Whittaker M."/>
            <person name="Farag I.F."/>
            <person name="Doudna J."/>
            <person name="Cate J.H.D."/>
            <person name="Banfield J.F."/>
        </authorList>
    </citation>
    <scope>NUCLEOTIDE SEQUENCE</scope>
    <source>
        <strain evidence="1">NC_groundwater_672_Ag_B-0.1um_62_36</strain>
    </source>
</reference>
<evidence type="ECO:0000313" key="2">
    <source>
        <dbReference type="Proteomes" id="UP000769766"/>
    </source>
</evidence>
<evidence type="ECO:0000313" key="1">
    <source>
        <dbReference type="EMBL" id="MBI2876058.1"/>
    </source>
</evidence>
<sequence length="85" mass="9482">MLMMGNVVMVKAENGNPARRGFIVNLESGKNSAVCLLDGQDGTVEIFDNEQLEATGERMMNILAWPKSAMDYRKQLNAKNKCMRS</sequence>
<dbReference type="Proteomes" id="UP000769766">
    <property type="component" value="Unassembled WGS sequence"/>
</dbReference>
<name>A0A932FW29_UNCTE</name>
<gene>
    <name evidence="1" type="ORF">HYY20_04180</name>
</gene>